<dbReference type="GO" id="GO:0022857">
    <property type="term" value="F:transmembrane transporter activity"/>
    <property type="evidence" value="ECO:0007669"/>
    <property type="project" value="InterPro"/>
</dbReference>
<keyword evidence="2 4" id="KW-1133">Transmembrane helix</keyword>
<evidence type="ECO:0000256" key="2">
    <source>
        <dbReference type="ARBA" id="ARBA00022989"/>
    </source>
</evidence>
<dbReference type="RefSeq" id="WP_244573306.1">
    <property type="nucleotide sequence ID" value="NZ_AP014809.1"/>
</dbReference>
<dbReference type="Gene3D" id="1.20.1250.20">
    <property type="entry name" value="MFS general substrate transporter like domains"/>
    <property type="match status" value="1"/>
</dbReference>
<evidence type="ECO:0000256" key="4">
    <source>
        <dbReference type="SAM" id="Phobius"/>
    </source>
</evidence>
<sequence>MLPRVLDRLADRAVMIPSSALLGLVLIGFAGESWGNGIGWAALLATWLVLGIGYSAAQTPTGRLLRRSASAEDRPAVFAAQFALSHAAWLVTYPLAGWLGATVGMPATLAALGAVTLAATAAAVLLWPSDDPEAVEHAHPELDAAHPHLAAAHGRRHAHAYVIDDLHHHWPSGRPG</sequence>
<dbReference type="InterPro" id="IPR036259">
    <property type="entry name" value="MFS_trans_sf"/>
</dbReference>
<protein>
    <submittedName>
        <fullName evidence="5">NcrA-like major facilitator superfamily permease</fullName>
    </submittedName>
</protein>
<feature type="transmembrane region" description="Helical" evidence="4">
    <location>
        <begin position="12"/>
        <end position="31"/>
    </location>
</feature>
<evidence type="ECO:0000256" key="3">
    <source>
        <dbReference type="ARBA" id="ARBA00023136"/>
    </source>
</evidence>
<evidence type="ECO:0000256" key="1">
    <source>
        <dbReference type="ARBA" id="ARBA00022692"/>
    </source>
</evidence>
<organism evidence="5 6">
    <name type="scientific">Methylorubrum populi</name>
    <dbReference type="NCBI Taxonomy" id="223967"/>
    <lineage>
        <taxon>Bacteria</taxon>
        <taxon>Pseudomonadati</taxon>
        <taxon>Pseudomonadota</taxon>
        <taxon>Alphaproteobacteria</taxon>
        <taxon>Hyphomicrobiales</taxon>
        <taxon>Methylobacteriaceae</taxon>
        <taxon>Methylorubrum</taxon>
    </lineage>
</organism>
<feature type="transmembrane region" description="Helical" evidence="4">
    <location>
        <begin position="107"/>
        <end position="127"/>
    </location>
</feature>
<evidence type="ECO:0000313" key="5">
    <source>
        <dbReference type="EMBL" id="BAU91357.1"/>
    </source>
</evidence>
<dbReference type="SUPFAM" id="SSF103473">
    <property type="entry name" value="MFS general substrate transporter"/>
    <property type="match status" value="1"/>
</dbReference>
<feature type="transmembrane region" description="Helical" evidence="4">
    <location>
        <begin position="37"/>
        <end position="57"/>
    </location>
</feature>
<gene>
    <name evidence="5" type="ORF">MPPM_2752</name>
</gene>
<dbReference type="AlphaFoldDB" id="A0A160PE18"/>
<feature type="transmembrane region" description="Helical" evidence="4">
    <location>
        <begin position="78"/>
        <end position="101"/>
    </location>
</feature>
<dbReference type="InterPro" id="IPR011701">
    <property type="entry name" value="MFS"/>
</dbReference>
<evidence type="ECO:0000313" key="6">
    <source>
        <dbReference type="Proteomes" id="UP000218288"/>
    </source>
</evidence>
<reference evidence="5 6" key="1">
    <citation type="journal article" date="2016" name="Genome Announc.">
        <title>Complete Genome Sequence of Methylobacterium populi P-1M, Isolated from Pink-Pigmented Household Biofilm.</title>
        <authorList>
            <person name="Morohoshi T."/>
            <person name="Ikeda T."/>
        </authorList>
    </citation>
    <scope>NUCLEOTIDE SEQUENCE [LARGE SCALE GENOMIC DNA]</scope>
    <source>
        <strain evidence="5 6">P-1M</strain>
    </source>
</reference>
<name>A0A160PE18_9HYPH</name>
<dbReference type="EMBL" id="AP014809">
    <property type="protein sequence ID" value="BAU91357.1"/>
    <property type="molecule type" value="Genomic_DNA"/>
</dbReference>
<accession>A0A160PE18</accession>
<proteinExistence type="predicted"/>
<dbReference type="Proteomes" id="UP000218288">
    <property type="component" value="Chromosome"/>
</dbReference>
<keyword evidence="3 4" id="KW-0472">Membrane</keyword>
<keyword evidence="1 4" id="KW-0812">Transmembrane</keyword>
<dbReference type="Pfam" id="PF07690">
    <property type="entry name" value="MFS_1"/>
    <property type="match status" value="1"/>
</dbReference>